<reference evidence="2" key="1">
    <citation type="thesis" date="2021" institute="BYU ScholarsArchive" country="Provo, UT, USA">
        <title>Applications of and Algorithms for Genome Assembly and Genomic Analyses with an Emphasis on Marine Teleosts.</title>
        <authorList>
            <person name="Pickett B.D."/>
        </authorList>
    </citation>
    <scope>NUCLEOTIDE SEQUENCE</scope>
    <source>
        <strain evidence="2">HI-2016</strain>
    </source>
</reference>
<keyword evidence="3" id="KW-1185">Reference proteome</keyword>
<feature type="region of interest" description="Disordered" evidence="1">
    <location>
        <begin position="99"/>
        <end position="129"/>
    </location>
</feature>
<gene>
    <name evidence="2" type="ORF">JZ751_000258</name>
</gene>
<dbReference type="AlphaFoldDB" id="A0A8T2PVM1"/>
<dbReference type="EMBL" id="JAFBMS010000001">
    <property type="protein sequence ID" value="KAG9355420.1"/>
    <property type="molecule type" value="Genomic_DNA"/>
</dbReference>
<evidence type="ECO:0000313" key="2">
    <source>
        <dbReference type="EMBL" id="KAG9355420.1"/>
    </source>
</evidence>
<sequence>MGNGKREICTLDRPRFHKATSESSDRGLNLKASLCAASLGPIITSPHVLSPQPHASATGTLMEFLQGSAPESRKYDCPALTSWMPGGILFHQGSRHSQTGLFQHSNGVTGAGPDQCKSADRQPFPLTQL</sequence>
<evidence type="ECO:0000313" key="3">
    <source>
        <dbReference type="Proteomes" id="UP000824540"/>
    </source>
</evidence>
<comment type="caution">
    <text evidence="2">The sequence shown here is derived from an EMBL/GenBank/DDBJ whole genome shotgun (WGS) entry which is preliminary data.</text>
</comment>
<proteinExistence type="predicted"/>
<dbReference type="Proteomes" id="UP000824540">
    <property type="component" value="Unassembled WGS sequence"/>
</dbReference>
<evidence type="ECO:0000256" key="1">
    <source>
        <dbReference type="SAM" id="MobiDB-lite"/>
    </source>
</evidence>
<accession>A0A8T2PVM1</accession>
<organism evidence="2 3">
    <name type="scientific">Albula glossodonta</name>
    <name type="common">roundjaw bonefish</name>
    <dbReference type="NCBI Taxonomy" id="121402"/>
    <lineage>
        <taxon>Eukaryota</taxon>
        <taxon>Metazoa</taxon>
        <taxon>Chordata</taxon>
        <taxon>Craniata</taxon>
        <taxon>Vertebrata</taxon>
        <taxon>Euteleostomi</taxon>
        <taxon>Actinopterygii</taxon>
        <taxon>Neopterygii</taxon>
        <taxon>Teleostei</taxon>
        <taxon>Albuliformes</taxon>
        <taxon>Albulidae</taxon>
        <taxon>Albula</taxon>
    </lineage>
</organism>
<feature type="compositionally biased region" description="Polar residues" evidence="1">
    <location>
        <begin position="99"/>
        <end position="108"/>
    </location>
</feature>
<protein>
    <submittedName>
        <fullName evidence="2">Uncharacterized protein</fullName>
    </submittedName>
</protein>
<name>A0A8T2PVM1_9TELE</name>